<dbReference type="RefSeq" id="WP_337717192.1">
    <property type="nucleotide sequence ID" value="NZ_JBBEGL010000007.1"/>
</dbReference>
<keyword evidence="1" id="KW-0472">Membrane</keyword>
<evidence type="ECO:0000256" key="1">
    <source>
        <dbReference type="SAM" id="Phobius"/>
    </source>
</evidence>
<keyword evidence="1" id="KW-1133">Transmembrane helix</keyword>
<accession>A0ABU8NCX7</accession>
<name>A0ABU8NCX7_9PSEU</name>
<evidence type="ECO:0000313" key="4">
    <source>
        <dbReference type="Proteomes" id="UP001370100"/>
    </source>
</evidence>
<dbReference type="EMBL" id="JBBEGL010000007">
    <property type="protein sequence ID" value="MEJ2889531.1"/>
    <property type="molecule type" value="Genomic_DNA"/>
</dbReference>
<dbReference type="Proteomes" id="UP001370100">
    <property type="component" value="Unassembled WGS sequence"/>
</dbReference>
<proteinExistence type="predicted"/>
<evidence type="ECO:0000259" key="2">
    <source>
        <dbReference type="Pfam" id="PF19803"/>
    </source>
</evidence>
<feature type="domain" description="DUF6286" evidence="2">
    <location>
        <begin position="68"/>
        <end position="174"/>
    </location>
</feature>
<keyword evidence="1" id="KW-0812">Transmembrane</keyword>
<feature type="transmembrane region" description="Helical" evidence="1">
    <location>
        <begin position="53"/>
        <end position="79"/>
    </location>
</feature>
<dbReference type="InterPro" id="IPR046253">
    <property type="entry name" value="DUF6286"/>
</dbReference>
<keyword evidence="4" id="KW-1185">Reference proteome</keyword>
<gene>
    <name evidence="3" type="ORF">WCD41_23930</name>
</gene>
<dbReference type="Pfam" id="PF19803">
    <property type="entry name" value="DUF6286"/>
    <property type="match status" value="1"/>
</dbReference>
<evidence type="ECO:0000313" key="3">
    <source>
        <dbReference type="EMBL" id="MEJ2889531.1"/>
    </source>
</evidence>
<comment type="caution">
    <text evidence="3">The sequence shown here is derived from an EMBL/GenBank/DDBJ whole genome shotgun (WGS) entry which is preliminary data.</text>
</comment>
<sequence>MTRRSRRTLPATLVALVLLAAGALVATSAVQVLLGRTPLLAVDAVTEALARTTWQAPAVLVAAGVAAALGLVLLVAALWPGRTHVLPLVADPALPEIVAGGWHRHDLAARLRRRALAVEGVEGATARVRRRRVRVTTRTHRAATGALREAVATAVRADLDTLGLARRPRLRVTVTSRRKER</sequence>
<reference evidence="3 4" key="1">
    <citation type="submission" date="2024-03" db="EMBL/GenBank/DDBJ databases">
        <title>Actinomycetospora sp. OC33-EN06, a novel actinomycete isolated from wild orchid (Aerides multiflora).</title>
        <authorList>
            <person name="Suriyachadkun C."/>
        </authorList>
    </citation>
    <scope>NUCLEOTIDE SEQUENCE [LARGE SCALE GENOMIC DNA]</scope>
    <source>
        <strain evidence="3 4">OC33-EN06</strain>
    </source>
</reference>
<organism evidence="3 4">
    <name type="scientific">Actinomycetospora aeridis</name>
    <dbReference type="NCBI Taxonomy" id="3129231"/>
    <lineage>
        <taxon>Bacteria</taxon>
        <taxon>Bacillati</taxon>
        <taxon>Actinomycetota</taxon>
        <taxon>Actinomycetes</taxon>
        <taxon>Pseudonocardiales</taxon>
        <taxon>Pseudonocardiaceae</taxon>
        <taxon>Actinomycetospora</taxon>
    </lineage>
</organism>
<protein>
    <submittedName>
        <fullName evidence="3">DUF6286 domain-containing protein</fullName>
    </submittedName>
</protein>